<dbReference type="EMBL" id="CP106738">
    <property type="protein sequence ID" value="UXX83209.1"/>
    <property type="molecule type" value="Genomic_DNA"/>
</dbReference>
<dbReference type="InterPro" id="IPR014710">
    <property type="entry name" value="RmlC-like_jellyroll"/>
</dbReference>
<proteinExistence type="predicted"/>
<dbReference type="RefSeq" id="WP_241188223.1">
    <property type="nucleotide sequence ID" value="NZ_CP106738.1"/>
</dbReference>
<accession>A0ABY6DB34</accession>
<dbReference type="Proteomes" id="UP001064087">
    <property type="component" value="Chromosome"/>
</dbReference>
<gene>
    <name evidence="1" type="ORF">N7U68_19415</name>
</gene>
<organism evidence="1 2">
    <name type="scientific">Roseovarius pelagicus</name>
    <dbReference type="NCBI Taxonomy" id="2980108"/>
    <lineage>
        <taxon>Bacteria</taxon>
        <taxon>Pseudomonadati</taxon>
        <taxon>Pseudomonadota</taxon>
        <taxon>Alphaproteobacteria</taxon>
        <taxon>Rhodobacterales</taxon>
        <taxon>Roseobacteraceae</taxon>
        <taxon>Roseovarius</taxon>
    </lineage>
</organism>
<protein>
    <submittedName>
        <fullName evidence="1">Cupin</fullName>
    </submittedName>
</protein>
<evidence type="ECO:0000313" key="2">
    <source>
        <dbReference type="Proteomes" id="UP001064087"/>
    </source>
</evidence>
<reference evidence="1" key="1">
    <citation type="submission" date="2022-10" db="EMBL/GenBank/DDBJ databases">
        <title>Roseovarius pelagicus sp. nov., isolated from Arctic seawater.</title>
        <authorList>
            <person name="Hong Y.W."/>
            <person name="Hwang C.Y."/>
        </authorList>
    </citation>
    <scope>NUCLEOTIDE SEQUENCE</scope>
    <source>
        <strain evidence="1">HL-MP18</strain>
    </source>
</reference>
<dbReference type="Gene3D" id="2.60.120.10">
    <property type="entry name" value="Jelly Rolls"/>
    <property type="match status" value="1"/>
</dbReference>
<dbReference type="SUPFAM" id="SSF51182">
    <property type="entry name" value="RmlC-like cupins"/>
    <property type="match status" value="1"/>
</dbReference>
<evidence type="ECO:0000313" key="1">
    <source>
        <dbReference type="EMBL" id="UXX83209.1"/>
    </source>
</evidence>
<keyword evidence="2" id="KW-1185">Reference proteome</keyword>
<name>A0ABY6DB34_9RHOB</name>
<sequence>MAPETSKPSGIFGREIIHLTQADLQDGPNTPGQNRQTAYSEDGLWIGQCEVTARDQPSQWHHHKDYDSIMYMIEGRIRVDWGEYGEKSFEMGPGDYGFFGRKVIHHAQIIDAPDNCRYVFVRIGSGESVVNVDGPGFAPED</sequence>
<dbReference type="InterPro" id="IPR011051">
    <property type="entry name" value="RmlC_Cupin_sf"/>
</dbReference>